<evidence type="ECO:0000313" key="5">
    <source>
        <dbReference type="Proteomes" id="UP000236286"/>
    </source>
</evidence>
<dbReference type="InterPro" id="IPR050210">
    <property type="entry name" value="tRNA_Adenine-N(6)_MTase"/>
</dbReference>
<evidence type="ECO:0000313" key="4">
    <source>
        <dbReference type="EMBL" id="PNG24952.1"/>
    </source>
</evidence>
<dbReference type="InterPro" id="IPR002052">
    <property type="entry name" value="DNA_methylase_N6_adenine_CS"/>
</dbReference>
<dbReference type="PROSITE" id="PS00092">
    <property type="entry name" value="N6_MTASE"/>
    <property type="match status" value="1"/>
</dbReference>
<dbReference type="AlphaFoldDB" id="A0A2J7TDV5"/>
<dbReference type="EMBL" id="PDZR01000021">
    <property type="protein sequence ID" value="PNG24952.1"/>
    <property type="molecule type" value="Genomic_DNA"/>
</dbReference>
<dbReference type="PANTHER" id="PTHR47739">
    <property type="entry name" value="TRNA1(VAL) (ADENINE(37)-N6)-METHYLTRANSFERASE"/>
    <property type="match status" value="1"/>
</dbReference>
<evidence type="ECO:0000256" key="2">
    <source>
        <dbReference type="ARBA" id="ARBA00022691"/>
    </source>
</evidence>
<evidence type="ECO:0000256" key="1">
    <source>
        <dbReference type="ARBA" id="ARBA00022603"/>
    </source>
</evidence>
<dbReference type="PANTHER" id="PTHR47739:SF1">
    <property type="entry name" value="TRNA1(VAL) (ADENINE(37)-N6)-METHYLTRANSFERASE"/>
    <property type="match status" value="1"/>
</dbReference>
<dbReference type="GO" id="GO:0008170">
    <property type="term" value="F:N-methyltransferase activity"/>
    <property type="evidence" value="ECO:0007669"/>
    <property type="project" value="UniProtKB-ARBA"/>
</dbReference>
<proteinExistence type="predicted"/>
<keyword evidence="2" id="KW-0949">S-adenosyl-L-methionine</keyword>
<organism evidence="4 5">
    <name type="scientific">Methylocella silvestris</name>
    <dbReference type="NCBI Taxonomy" id="199596"/>
    <lineage>
        <taxon>Bacteria</taxon>
        <taxon>Pseudomonadati</taxon>
        <taxon>Pseudomonadota</taxon>
        <taxon>Alphaproteobacteria</taxon>
        <taxon>Hyphomicrobiales</taxon>
        <taxon>Beijerinckiaceae</taxon>
        <taxon>Methylocella</taxon>
    </lineage>
</organism>
<dbReference type="RefSeq" id="WP_102844686.1">
    <property type="nucleotide sequence ID" value="NZ_PDZR01000021.1"/>
</dbReference>
<dbReference type="GO" id="GO:0003676">
    <property type="term" value="F:nucleic acid binding"/>
    <property type="evidence" value="ECO:0007669"/>
    <property type="project" value="InterPro"/>
</dbReference>
<protein>
    <submittedName>
        <fullName evidence="4">Methyltransferase</fullName>
    </submittedName>
</protein>
<keyword evidence="1 4" id="KW-0489">Methyltransferase</keyword>
<dbReference type="GO" id="GO:0008757">
    <property type="term" value="F:S-adenosylmethionine-dependent methyltransferase activity"/>
    <property type="evidence" value="ECO:0007669"/>
    <property type="project" value="UniProtKB-ARBA"/>
</dbReference>
<keyword evidence="4" id="KW-0808">Transferase</keyword>
<dbReference type="Proteomes" id="UP000236286">
    <property type="component" value="Unassembled WGS sequence"/>
</dbReference>
<dbReference type="SUPFAM" id="SSF53335">
    <property type="entry name" value="S-adenosyl-L-methionine-dependent methyltransferases"/>
    <property type="match status" value="1"/>
</dbReference>
<sequence>MAETAGAQPVRADAFLGGKVTLYQSARGHRAGTDAALLAAAAPADFSGFVLDIGAGVGAASIALAATRPGAHIGLVEIDAEAAELARKNLGLNALAERGRVFEADALSPPSRRAAELADESADLVISNPPFLDPARSRASPDEGRRRAHVMREGGPAGVAAWLIACLALTRPGGSCILIHRPDSLAALLAALEGRAGGAVLMPIHPRAGAAAIRILLRARKGSRAPFSIVPGLIIHDESGLTPQSDAIHRGEACLDW</sequence>
<comment type="caution">
    <text evidence="4">The sequence shown here is derived from an EMBL/GenBank/DDBJ whole genome shotgun (WGS) entry which is preliminary data.</text>
</comment>
<dbReference type="Pfam" id="PF05175">
    <property type="entry name" value="MTS"/>
    <property type="match status" value="1"/>
</dbReference>
<dbReference type="OrthoDB" id="5489421at2"/>
<reference evidence="4 5" key="1">
    <citation type="submission" date="2017-10" db="EMBL/GenBank/DDBJ databases">
        <title>Genome announcement of Methylocella silvestris TVC from permafrost.</title>
        <authorList>
            <person name="Wang J."/>
            <person name="Geng K."/>
            <person name="Ul-Haque F."/>
            <person name="Crombie A.T."/>
            <person name="Street L.E."/>
            <person name="Wookey P.A."/>
            <person name="Murrell J.C."/>
            <person name="Pratscher J."/>
        </authorList>
    </citation>
    <scope>NUCLEOTIDE SEQUENCE [LARGE SCALE GENOMIC DNA]</scope>
    <source>
        <strain evidence="4 5">TVC</strain>
    </source>
</reference>
<gene>
    <name evidence="4" type="ORF">CR492_15735</name>
</gene>
<accession>A0A2J7TDV5</accession>
<feature type="domain" description="Methyltransferase small" evidence="3">
    <location>
        <begin position="35"/>
        <end position="134"/>
    </location>
</feature>
<dbReference type="GO" id="GO:0032259">
    <property type="term" value="P:methylation"/>
    <property type="evidence" value="ECO:0007669"/>
    <property type="project" value="UniProtKB-KW"/>
</dbReference>
<dbReference type="CDD" id="cd02440">
    <property type="entry name" value="AdoMet_MTases"/>
    <property type="match status" value="1"/>
</dbReference>
<evidence type="ECO:0000259" key="3">
    <source>
        <dbReference type="Pfam" id="PF05175"/>
    </source>
</evidence>
<dbReference type="InterPro" id="IPR029063">
    <property type="entry name" value="SAM-dependent_MTases_sf"/>
</dbReference>
<name>A0A2J7TDV5_METSI</name>
<dbReference type="InterPro" id="IPR007848">
    <property type="entry name" value="Small_mtfrase_dom"/>
</dbReference>
<dbReference type="Gene3D" id="3.40.50.150">
    <property type="entry name" value="Vaccinia Virus protein VP39"/>
    <property type="match status" value="1"/>
</dbReference>